<evidence type="ECO:0000313" key="3">
    <source>
        <dbReference type="Proteomes" id="UP001141434"/>
    </source>
</evidence>
<feature type="compositionally biased region" description="Basic residues" evidence="1">
    <location>
        <begin position="83"/>
        <end position="93"/>
    </location>
</feature>
<reference evidence="2" key="1">
    <citation type="submission" date="2022-11" db="EMBL/GenBank/DDBJ databases">
        <authorList>
            <person name="Petersen C."/>
        </authorList>
    </citation>
    <scope>NUCLEOTIDE SEQUENCE</scope>
    <source>
        <strain evidence="2">IBT 34128</strain>
    </source>
</reference>
<feature type="compositionally biased region" description="Polar residues" evidence="1">
    <location>
        <begin position="752"/>
        <end position="765"/>
    </location>
</feature>
<name>A0A9W9KGQ7_9EURO</name>
<keyword evidence="3" id="KW-1185">Reference proteome</keyword>
<sequence>MEDVQATAKWANRMLRPLTSIYRRLEKHQETLSIIAAESRAREPPKGSNAHAPSTTQSASAQDIGSGSDADENDPVWIPGKKPAQRRVRRKYSSRGEDHCGRRRNRLSMHSPEAPRTLPGAIEVATPLITGKRWEPPSSARSQLSAQKTKTIHSEIQLKAFRDRYPLHKSPWQELLNQSGDSGFADIAHNLDRVLQNFLHNTRIPKRDASHSSPKPSLGARSLVSMMVRRLPEFIASEQETQDEMDENGGEDMCDAYFTELEAFYAPHGRGWRPLREAVRAQGIYLVATMIQNQWVPDAVACALIEKCRYHETDACESLLATFLSICQTYPYPLALKPSVDRSSPGDPVRLLRSYAHHGAANRSYIFDELAKLLLRGVLPPEWMATKQWTSWMARATISFSKGDVDSAAASRLIEAVLVSASGALSSISTTNPIQRHSSKSRAARSQGKLTRASFTVSADDPELKRACPVPVEDALSNHVMSLMAAVCGMHISRSREANAIDCVDGTPASHIISYLSFVVERDIALRPLSRHPEITSHELSRRGCIVVAHCLLKCNDAVLSGNTQYEIAPTPSLDECSQTLASRPDLIKELVLFMRQAFRYFGGTKDSEQAHTGREIRRMVSRLPRMTDASGLSALLGRIAAESAMEFAEGTGDPDDHVWAVEIQETVVAVQNEREPGQQSMNDLEDPGRERGLYRWEESIGEWVARTPALKTKTVPVNWVRGRVSMTPESSPCIACSTDSSSPGSDRFEQPASSLTSPPSSVATKRTMEDPDPSPPRPAKRRRRASVVIESDGDRSGSLPASTGPRSTPVESVYSRRRILREMSNPNISSTAPKRTRSGAKIEVVVINKKETDSTVEARARPAPEPVEKQVHRMVERRRPGRPPVSAPPMTVAPSNTPRRPIIPSFEGEDSDDELSFM</sequence>
<dbReference type="Proteomes" id="UP001141434">
    <property type="component" value="Unassembled WGS sequence"/>
</dbReference>
<dbReference type="RefSeq" id="XP_056514910.1">
    <property type="nucleotide sequence ID" value="XM_056653843.1"/>
</dbReference>
<feature type="compositionally biased region" description="Polar residues" evidence="1">
    <location>
        <begin position="800"/>
        <end position="811"/>
    </location>
</feature>
<feature type="region of interest" description="Disordered" evidence="1">
    <location>
        <begin position="853"/>
        <end position="919"/>
    </location>
</feature>
<dbReference type="OrthoDB" id="4159838at2759"/>
<gene>
    <name evidence="2" type="ORF">NUU61_003261</name>
</gene>
<feature type="region of interest" description="Disordered" evidence="1">
    <location>
        <begin position="38"/>
        <end position="117"/>
    </location>
</feature>
<organism evidence="2 3">
    <name type="scientific">Penicillium alfredii</name>
    <dbReference type="NCBI Taxonomy" id="1506179"/>
    <lineage>
        <taxon>Eukaryota</taxon>
        <taxon>Fungi</taxon>
        <taxon>Dikarya</taxon>
        <taxon>Ascomycota</taxon>
        <taxon>Pezizomycotina</taxon>
        <taxon>Eurotiomycetes</taxon>
        <taxon>Eurotiomycetidae</taxon>
        <taxon>Eurotiales</taxon>
        <taxon>Aspergillaceae</taxon>
        <taxon>Penicillium</taxon>
    </lineage>
</organism>
<feature type="compositionally biased region" description="Polar residues" evidence="1">
    <location>
        <begin position="51"/>
        <end position="65"/>
    </location>
</feature>
<evidence type="ECO:0000313" key="2">
    <source>
        <dbReference type="EMBL" id="KAJ5105914.1"/>
    </source>
</evidence>
<accession>A0A9W9KGQ7</accession>
<feature type="compositionally biased region" description="Basic and acidic residues" evidence="1">
    <location>
        <begin position="853"/>
        <end position="879"/>
    </location>
</feature>
<reference evidence="2" key="2">
    <citation type="journal article" date="2023" name="IMA Fungus">
        <title>Comparative genomic study of the Penicillium genus elucidates a diverse pangenome and 15 lateral gene transfer events.</title>
        <authorList>
            <person name="Petersen C."/>
            <person name="Sorensen T."/>
            <person name="Nielsen M.R."/>
            <person name="Sondergaard T.E."/>
            <person name="Sorensen J.L."/>
            <person name="Fitzpatrick D.A."/>
            <person name="Frisvad J.C."/>
            <person name="Nielsen K.L."/>
        </authorList>
    </citation>
    <scope>NUCLEOTIDE SEQUENCE</scope>
    <source>
        <strain evidence="2">IBT 34128</strain>
    </source>
</reference>
<evidence type="ECO:0000256" key="1">
    <source>
        <dbReference type="SAM" id="MobiDB-lite"/>
    </source>
</evidence>
<dbReference type="GeneID" id="81393011"/>
<dbReference type="AlphaFoldDB" id="A0A9W9KGQ7"/>
<feature type="compositionally biased region" description="Polar residues" evidence="1">
    <location>
        <begin position="825"/>
        <end position="834"/>
    </location>
</feature>
<feature type="compositionally biased region" description="Acidic residues" evidence="1">
    <location>
        <begin position="908"/>
        <end position="919"/>
    </location>
</feature>
<proteinExistence type="predicted"/>
<dbReference type="EMBL" id="JAPMSZ010000004">
    <property type="protein sequence ID" value="KAJ5105914.1"/>
    <property type="molecule type" value="Genomic_DNA"/>
</dbReference>
<feature type="region of interest" description="Disordered" evidence="1">
    <location>
        <begin position="728"/>
        <end position="839"/>
    </location>
</feature>
<comment type="caution">
    <text evidence="2">The sequence shown here is derived from an EMBL/GenBank/DDBJ whole genome shotgun (WGS) entry which is preliminary data.</text>
</comment>
<protein>
    <submittedName>
        <fullName evidence="2">Uncharacterized protein</fullName>
    </submittedName>
</protein>